<keyword evidence="1" id="KW-0472">Membrane</keyword>
<dbReference type="PATRIC" id="fig|817.53.peg.3034"/>
<comment type="caution">
    <text evidence="2">The sequence shown here is derived from an EMBL/GenBank/DDBJ whole genome shotgun (WGS) entry which is preliminary data.</text>
</comment>
<name>A0A0I9UNG1_BACFG</name>
<feature type="transmembrane region" description="Helical" evidence="1">
    <location>
        <begin position="65"/>
        <end position="84"/>
    </location>
</feature>
<accession>A0A0I9UNG1</accession>
<evidence type="ECO:0000256" key="1">
    <source>
        <dbReference type="SAM" id="Phobius"/>
    </source>
</evidence>
<reference evidence="2" key="1">
    <citation type="book" date="2014" name="THE 24TH EUROPEAN CONGRESS OF CLINICAL MICROBIOLOGY AND INFECTIOUS DISEASES" publisher="ECCMID 2014" city="Barcelona, Spain">
        <title>Identification of resistance genes in three multidrug-resistant Bacteroides fragilis isolates by whole genome sequencing.</title>
        <editorList>
            <person name="Unknown"/>
            <person name="A."/>
        </editorList>
        <authorList>
            <person name="Sydenham T.V."/>
            <person name="Hasman H."/>
            <person name="Wang M."/>
            <person name="Soki J."/>
            <person name="Nagy E."/>
            <person name="Justesen U.S."/>
        </authorList>
    </citation>
    <scope>NUCLEOTIDE SEQUENCE</scope>
    <source>
        <strain evidence="2">DCMOUH0018B</strain>
    </source>
</reference>
<organism evidence="2">
    <name type="scientific">Bacteroides fragilis</name>
    <dbReference type="NCBI Taxonomy" id="817"/>
    <lineage>
        <taxon>Bacteria</taxon>
        <taxon>Pseudomonadati</taxon>
        <taxon>Bacteroidota</taxon>
        <taxon>Bacteroidia</taxon>
        <taxon>Bacteroidales</taxon>
        <taxon>Bacteroidaceae</taxon>
        <taxon>Bacteroides</taxon>
    </lineage>
</organism>
<evidence type="ECO:0000313" key="2">
    <source>
        <dbReference type="EMBL" id="KFX73959.1"/>
    </source>
</evidence>
<keyword evidence="1" id="KW-1133">Transmembrane helix</keyword>
<feature type="transmembrane region" description="Helical" evidence="1">
    <location>
        <begin position="6"/>
        <end position="26"/>
    </location>
</feature>
<dbReference type="EMBL" id="JMZZ02000155">
    <property type="protein sequence ID" value="KFX73959.1"/>
    <property type="molecule type" value="Genomic_DNA"/>
</dbReference>
<keyword evidence="1" id="KW-0812">Transmembrane</keyword>
<gene>
    <name evidence="2" type="ORF">EE52_0214710</name>
</gene>
<sequence>MISLPFRVACILIAGFLIVLAVTYIYKLNSRKVFWGVGLTTIIGILILLGLGVLRPSWGTETGTAVIVGISTAIGCAITLIYAAEDLHQKKRIKGKKITETESVQEDMVTDHHKVTLPSRLDTELARKIFDKAIEEEYIIINDDHYEWTLNKVLLAYMCGRIYCEDYPEKTIYDEKMYWMPGRVELFPGTELDKLFNMKDLTQSRHTRKNKAAPTGFEKIDKLFE</sequence>
<reference evidence="2" key="2">
    <citation type="submission" date="2014-07" db="EMBL/GenBank/DDBJ databases">
        <title>Genetics and epidemiology of antimicrobial resistance in B. fragilis group.</title>
        <authorList>
            <person name="Sydenham T.V."/>
            <person name="Hasman H."/>
            <person name="Kemp M."/>
            <person name="Justesen U.S."/>
        </authorList>
    </citation>
    <scope>NUCLEOTIDE SEQUENCE [LARGE SCALE GENOMIC DNA]</scope>
    <source>
        <strain evidence="2">DCMOUH0018B</strain>
    </source>
</reference>
<feature type="transmembrane region" description="Helical" evidence="1">
    <location>
        <begin position="33"/>
        <end position="53"/>
    </location>
</feature>
<proteinExistence type="predicted"/>
<dbReference type="AlphaFoldDB" id="A0A0I9UNG1"/>
<dbReference type="RefSeq" id="WP_022063478.1">
    <property type="nucleotide sequence ID" value="NZ_CP036542.1"/>
</dbReference>
<protein>
    <submittedName>
        <fullName evidence="2">Membrane protein</fullName>
    </submittedName>
</protein>